<evidence type="ECO:0000256" key="2">
    <source>
        <dbReference type="ARBA" id="ARBA00022884"/>
    </source>
</evidence>
<dbReference type="Pfam" id="PF15247">
    <property type="entry name" value="SLBP_RNA_bind"/>
    <property type="match status" value="1"/>
</dbReference>
<dbReference type="InterPro" id="IPR029344">
    <property type="entry name" value="SLBP_RNA_bind"/>
</dbReference>
<accession>A0AAV6UX91</accession>
<gene>
    <name evidence="5" type="ORF">JTE90_014983</name>
</gene>
<evidence type="ECO:0000259" key="4">
    <source>
        <dbReference type="Pfam" id="PF15247"/>
    </source>
</evidence>
<dbReference type="InterPro" id="IPR038294">
    <property type="entry name" value="SLBP_RNA_bind_sf"/>
</dbReference>
<feature type="region of interest" description="Disordered" evidence="3">
    <location>
        <begin position="56"/>
        <end position="128"/>
    </location>
</feature>
<evidence type="ECO:0000313" key="6">
    <source>
        <dbReference type="Proteomes" id="UP000827092"/>
    </source>
</evidence>
<sequence length="260" mass="28692">MNAKPRLSKSRPSADESPAKERRSGLRSGKLSWAEMCDAADGGLDVNSPFKALAVNTPDKQGKADKGTKSQEVKASNGATANGKAAKSPKSQEVKEKVSHVGGSPPRTRGSTKKRERQDGALLTSPSLEGVKRRLGWSRARNVPDDVSTEESSSMCSSEDLEGGARYEADPEVLRRRQKQIDYGKNTRGYRLYVAAVPKASRTAEHIFTPKKHVKYSRRSWDAQIKAWRKRLHDWDPRSEDEEEDQQADVDLSDMAGLVG</sequence>
<feature type="domain" description="Histone RNA hairpin-binding protein RNA-binding" evidence="4">
    <location>
        <begin position="170"/>
        <end position="237"/>
    </location>
</feature>
<evidence type="ECO:0000256" key="1">
    <source>
        <dbReference type="ARBA" id="ARBA00006151"/>
    </source>
</evidence>
<dbReference type="GO" id="GO:0071207">
    <property type="term" value="F:histone pre-mRNA stem-loop binding"/>
    <property type="evidence" value="ECO:0007669"/>
    <property type="project" value="TreeGrafter"/>
</dbReference>
<dbReference type="AlphaFoldDB" id="A0AAV6UX91"/>
<dbReference type="GO" id="GO:0051028">
    <property type="term" value="P:mRNA transport"/>
    <property type="evidence" value="ECO:0007669"/>
    <property type="project" value="TreeGrafter"/>
</dbReference>
<feature type="compositionally biased region" description="Basic and acidic residues" evidence="3">
    <location>
        <begin position="163"/>
        <end position="172"/>
    </location>
</feature>
<organism evidence="5 6">
    <name type="scientific">Oedothorax gibbosus</name>
    <dbReference type="NCBI Taxonomy" id="931172"/>
    <lineage>
        <taxon>Eukaryota</taxon>
        <taxon>Metazoa</taxon>
        <taxon>Ecdysozoa</taxon>
        <taxon>Arthropoda</taxon>
        <taxon>Chelicerata</taxon>
        <taxon>Arachnida</taxon>
        <taxon>Araneae</taxon>
        <taxon>Araneomorphae</taxon>
        <taxon>Entelegynae</taxon>
        <taxon>Araneoidea</taxon>
        <taxon>Linyphiidae</taxon>
        <taxon>Erigoninae</taxon>
        <taxon>Oedothorax</taxon>
    </lineage>
</organism>
<dbReference type="GO" id="GO:0006398">
    <property type="term" value="P:mRNA 3'-end processing by stem-loop binding and cleavage"/>
    <property type="evidence" value="ECO:0007669"/>
    <property type="project" value="TreeGrafter"/>
</dbReference>
<feature type="compositionally biased region" description="Basic and acidic residues" evidence="3">
    <location>
        <begin position="12"/>
        <end position="24"/>
    </location>
</feature>
<comment type="similarity">
    <text evidence="1">Belongs to the SLBP family.</text>
</comment>
<protein>
    <recommendedName>
        <fullName evidence="4">Histone RNA hairpin-binding protein RNA-binding domain-containing protein</fullName>
    </recommendedName>
</protein>
<dbReference type="InterPro" id="IPR026502">
    <property type="entry name" value="SLBP1/SLBP2"/>
</dbReference>
<dbReference type="PANTHER" id="PTHR17408:SF0">
    <property type="entry name" value="HISTONE RNA HAIRPIN-BINDING PROTEIN"/>
    <property type="match status" value="1"/>
</dbReference>
<dbReference type="FunFam" id="1.10.8.1120:FF:000001">
    <property type="entry name" value="Histone RNA hairpin-binding protein-like"/>
    <property type="match status" value="1"/>
</dbReference>
<dbReference type="GO" id="GO:0003729">
    <property type="term" value="F:mRNA binding"/>
    <property type="evidence" value="ECO:0007669"/>
    <property type="project" value="InterPro"/>
</dbReference>
<name>A0AAV6UX91_9ARAC</name>
<dbReference type="GO" id="GO:0071204">
    <property type="term" value="C:histone pre-mRNA 3'end processing complex"/>
    <property type="evidence" value="ECO:0007669"/>
    <property type="project" value="TreeGrafter"/>
</dbReference>
<feature type="compositionally biased region" description="Basic and acidic residues" evidence="3">
    <location>
        <begin position="60"/>
        <end position="72"/>
    </location>
</feature>
<feature type="compositionally biased region" description="Basic and acidic residues" evidence="3">
    <location>
        <begin position="90"/>
        <end position="99"/>
    </location>
</feature>
<dbReference type="GO" id="GO:0005737">
    <property type="term" value="C:cytoplasm"/>
    <property type="evidence" value="ECO:0007669"/>
    <property type="project" value="TreeGrafter"/>
</dbReference>
<dbReference type="Proteomes" id="UP000827092">
    <property type="component" value="Unassembled WGS sequence"/>
</dbReference>
<reference evidence="5 6" key="1">
    <citation type="journal article" date="2022" name="Nat. Ecol. Evol.">
        <title>A masculinizing supergene underlies an exaggerated male reproductive morph in a spider.</title>
        <authorList>
            <person name="Hendrickx F."/>
            <person name="De Corte Z."/>
            <person name="Sonet G."/>
            <person name="Van Belleghem S.M."/>
            <person name="Kostlbacher S."/>
            <person name="Vangestel C."/>
        </authorList>
    </citation>
    <scope>NUCLEOTIDE SEQUENCE [LARGE SCALE GENOMIC DNA]</scope>
    <source>
        <strain evidence="5">W744_W776</strain>
    </source>
</reference>
<keyword evidence="6" id="KW-1185">Reference proteome</keyword>
<feature type="region of interest" description="Disordered" evidence="3">
    <location>
        <begin position="140"/>
        <end position="172"/>
    </location>
</feature>
<proteinExistence type="inferred from homology"/>
<feature type="region of interest" description="Disordered" evidence="3">
    <location>
        <begin position="1"/>
        <end position="32"/>
    </location>
</feature>
<dbReference type="Gene3D" id="1.10.8.1120">
    <property type="entry name" value="Histone RNA hairpin-binding protein RNA-binding domain"/>
    <property type="match status" value="1"/>
</dbReference>
<evidence type="ECO:0000313" key="5">
    <source>
        <dbReference type="EMBL" id="KAG8188931.1"/>
    </source>
</evidence>
<comment type="caution">
    <text evidence="5">The sequence shown here is derived from an EMBL/GenBank/DDBJ whole genome shotgun (WGS) entry which is preliminary data.</text>
</comment>
<feature type="compositionally biased region" description="Acidic residues" evidence="3">
    <location>
        <begin position="239"/>
        <end position="252"/>
    </location>
</feature>
<evidence type="ECO:0000256" key="3">
    <source>
        <dbReference type="SAM" id="MobiDB-lite"/>
    </source>
</evidence>
<dbReference type="GO" id="GO:0007076">
    <property type="term" value="P:mitotic chromosome condensation"/>
    <property type="evidence" value="ECO:0007669"/>
    <property type="project" value="UniProtKB-ARBA"/>
</dbReference>
<feature type="region of interest" description="Disordered" evidence="3">
    <location>
        <begin position="234"/>
        <end position="260"/>
    </location>
</feature>
<dbReference type="PANTHER" id="PTHR17408">
    <property type="entry name" value="HISTONE RNA HAIRPIN-BINDING PROTEIN"/>
    <property type="match status" value="1"/>
</dbReference>
<keyword evidence="2" id="KW-0694">RNA-binding</keyword>
<dbReference type="EMBL" id="JAFNEN010000227">
    <property type="protein sequence ID" value="KAG8188931.1"/>
    <property type="molecule type" value="Genomic_DNA"/>
</dbReference>